<dbReference type="Proteomes" id="UP000014184">
    <property type="component" value="Unassembled WGS sequence"/>
</dbReference>
<name>A0A9P2WQD9_THEFU</name>
<accession>A0A9P2WQD9</accession>
<sequence>RRGGDDAAALAEFGIRYLVVPAPAVGDAVDRTLVDAIDALPGVERLQLTEEFALWRLLAETGRLRIVGPEDDAEPIVLQSGPLDAQVTIPPGPEGRRLLLAEPARDDWQATLDGRVLAGAATEWGMQEFSLPPEGGTLVLTYTGTARQVWLVIQAILLIVVGALALPGAKTEEDLREQAAQPALRPRRPRGLRRTTEGTRRAGRGRRGRRHSRQRGEGAQ</sequence>
<protein>
    <submittedName>
        <fullName evidence="2">Uncharacterized protein</fullName>
    </submittedName>
</protein>
<dbReference type="AlphaFoldDB" id="A0A9P2WQD9"/>
<organism evidence="2 3">
    <name type="scientific">Thermobifida fusca TM51</name>
    <dbReference type="NCBI Taxonomy" id="1169414"/>
    <lineage>
        <taxon>Bacteria</taxon>
        <taxon>Bacillati</taxon>
        <taxon>Actinomycetota</taxon>
        <taxon>Actinomycetes</taxon>
        <taxon>Streptosporangiales</taxon>
        <taxon>Nocardiopsidaceae</taxon>
        <taxon>Thermobifida</taxon>
    </lineage>
</organism>
<gene>
    <name evidence="2" type="ORF">TM51_12915</name>
</gene>
<keyword evidence="3" id="KW-1185">Reference proteome</keyword>
<feature type="compositionally biased region" description="Basic residues" evidence="1">
    <location>
        <begin position="201"/>
        <end position="213"/>
    </location>
</feature>
<reference evidence="2 3" key="1">
    <citation type="journal article" date="2013" name="Genome Announc.">
        <title>Draft Genome Sequence of the Lignocellulose Decomposer Thermobifida fusca Strain TM51.</title>
        <authorList>
            <person name="Toth A."/>
            <person name="Barna T."/>
            <person name="Nagy I."/>
            <person name="Horvath B."/>
            <person name="Nagy I."/>
            <person name="Tancsics A."/>
            <person name="Kriszt B."/>
            <person name="Baka E."/>
            <person name="Fekete C."/>
            <person name="Kukolya J."/>
        </authorList>
    </citation>
    <scope>NUCLEOTIDE SEQUENCE [LARGE SCALE GENOMIC DNA]</scope>
    <source>
        <strain evidence="2 3">TM51</strain>
    </source>
</reference>
<comment type="caution">
    <text evidence="2">The sequence shown here is derived from an EMBL/GenBank/DDBJ whole genome shotgun (WGS) entry which is preliminary data.</text>
</comment>
<evidence type="ECO:0000256" key="1">
    <source>
        <dbReference type="SAM" id="MobiDB-lite"/>
    </source>
</evidence>
<proteinExistence type="predicted"/>
<feature type="region of interest" description="Disordered" evidence="1">
    <location>
        <begin position="175"/>
        <end position="220"/>
    </location>
</feature>
<dbReference type="EMBL" id="AOSG01000072">
    <property type="protein sequence ID" value="EOR70443.1"/>
    <property type="molecule type" value="Genomic_DNA"/>
</dbReference>
<evidence type="ECO:0000313" key="3">
    <source>
        <dbReference type="Proteomes" id="UP000014184"/>
    </source>
</evidence>
<evidence type="ECO:0000313" key="2">
    <source>
        <dbReference type="EMBL" id="EOR70443.1"/>
    </source>
</evidence>
<feature type="non-terminal residue" evidence="2">
    <location>
        <position position="1"/>
    </location>
</feature>